<dbReference type="PROSITE" id="PS00061">
    <property type="entry name" value="ADH_SHORT"/>
    <property type="match status" value="1"/>
</dbReference>
<accession>A0A8H8WV01</accession>
<protein>
    <submittedName>
        <fullName evidence="4">Oxidoreductase</fullName>
    </submittedName>
</protein>
<dbReference type="GO" id="GO:0016020">
    <property type="term" value="C:membrane"/>
    <property type="evidence" value="ECO:0007669"/>
    <property type="project" value="TreeGrafter"/>
</dbReference>
<gene>
    <name evidence="4" type="ORF">mvi_35660</name>
</gene>
<comment type="similarity">
    <text evidence="1 3">Belongs to the short-chain dehydrogenases/reductases (SDR) family.</text>
</comment>
<dbReference type="PRINTS" id="PR00081">
    <property type="entry name" value="GDHRDH"/>
</dbReference>
<dbReference type="PANTHER" id="PTHR44196">
    <property type="entry name" value="DEHYDROGENASE/REDUCTASE SDR FAMILY MEMBER 7B"/>
    <property type="match status" value="1"/>
</dbReference>
<dbReference type="AlphaFoldDB" id="A0A8H8WV01"/>
<organism evidence="4 5">
    <name type="scientific">Methylobacterium indicum</name>
    <dbReference type="NCBI Taxonomy" id="1775910"/>
    <lineage>
        <taxon>Bacteria</taxon>
        <taxon>Pseudomonadati</taxon>
        <taxon>Pseudomonadota</taxon>
        <taxon>Alphaproteobacteria</taxon>
        <taxon>Hyphomicrobiales</taxon>
        <taxon>Methylobacteriaceae</taxon>
        <taxon>Methylobacterium</taxon>
    </lineage>
</organism>
<dbReference type="InterPro" id="IPR036291">
    <property type="entry name" value="NAD(P)-bd_dom_sf"/>
</dbReference>
<keyword evidence="2" id="KW-0560">Oxidoreductase</keyword>
<evidence type="ECO:0000256" key="1">
    <source>
        <dbReference type="ARBA" id="ARBA00006484"/>
    </source>
</evidence>
<dbReference type="KEGG" id="mind:mvi_35660"/>
<dbReference type="GO" id="GO:0016491">
    <property type="term" value="F:oxidoreductase activity"/>
    <property type="evidence" value="ECO:0007669"/>
    <property type="project" value="UniProtKB-KW"/>
</dbReference>
<evidence type="ECO:0000313" key="5">
    <source>
        <dbReference type="Proteomes" id="UP000663508"/>
    </source>
</evidence>
<evidence type="ECO:0000256" key="2">
    <source>
        <dbReference type="ARBA" id="ARBA00023002"/>
    </source>
</evidence>
<dbReference type="EMBL" id="AP024145">
    <property type="protein sequence ID" value="BCM85105.1"/>
    <property type="molecule type" value="Genomic_DNA"/>
</dbReference>
<dbReference type="Proteomes" id="UP000663508">
    <property type="component" value="Chromosome"/>
</dbReference>
<dbReference type="PANTHER" id="PTHR44196:SF4">
    <property type="entry name" value="SHORT CHAIN DEHYDROGENASE"/>
    <property type="match status" value="1"/>
</dbReference>
<dbReference type="InterPro" id="IPR002347">
    <property type="entry name" value="SDR_fam"/>
</dbReference>
<dbReference type="SUPFAM" id="SSF51735">
    <property type="entry name" value="NAD(P)-binding Rossmann-fold domains"/>
    <property type="match status" value="1"/>
</dbReference>
<reference evidence="4" key="1">
    <citation type="submission" date="2020-11" db="EMBL/GenBank/DDBJ databases">
        <title>Complete genome sequence of a novel pathogenic Methylobacterium strain isolated from rice in Vietnam.</title>
        <authorList>
            <person name="Lai K."/>
            <person name="Okazaki S."/>
            <person name="Higashi K."/>
            <person name="Mori H."/>
            <person name="Toyoda A."/>
            <person name="Kurokawa K."/>
        </authorList>
    </citation>
    <scope>NUCLEOTIDE SEQUENCE</scope>
    <source>
        <strain evidence="4">VL1</strain>
    </source>
</reference>
<dbReference type="PRINTS" id="PR00080">
    <property type="entry name" value="SDRFAMILY"/>
</dbReference>
<dbReference type="InterPro" id="IPR020904">
    <property type="entry name" value="Sc_DH/Rdtase_CS"/>
</dbReference>
<sequence>MAAAKPIDPEPTDPMTDTPLAHKSLADRIAVVTGASRGIGRAAALALAEAGAHVIAVARTQGALEELDDSVRAAGGSATLVPLDLCDYDAIDRLGAAINERWGRLDILVGNAGVLGKLMPLGHIDPKVWATVMDVNVTANWRLIRSLDPLLRRSDAGRAVFVSSGAASSCRAYWGPYAVSKAALEALVRTYAAETETTAVRAMLLNPGPLRTAMRKAAMPGEDPETLRTPEDLAPHIVRLASPDWTGSGTIFDFPTGRVLTPQKPA</sequence>
<name>A0A8H8WV01_9HYPH</name>
<proteinExistence type="inferred from homology"/>
<dbReference type="Gene3D" id="3.40.50.720">
    <property type="entry name" value="NAD(P)-binding Rossmann-like Domain"/>
    <property type="match status" value="1"/>
</dbReference>
<evidence type="ECO:0000256" key="3">
    <source>
        <dbReference type="RuleBase" id="RU000363"/>
    </source>
</evidence>
<evidence type="ECO:0000313" key="4">
    <source>
        <dbReference type="EMBL" id="BCM85105.1"/>
    </source>
</evidence>
<dbReference type="Pfam" id="PF00106">
    <property type="entry name" value="adh_short"/>
    <property type="match status" value="1"/>
</dbReference>